<evidence type="ECO:0000313" key="1">
    <source>
        <dbReference type="EMBL" id="URD93544.1"/>
    </source>
</evidence>
<accession>A0A9E7FC09</accession>
<reference evidence="1" key="1">
    <citation type="submission" date="2022-05" db="EMBL/GenBank/DDBJ databases">
        <title>The Musa troglodytarum L. genome provides insights into the mechanism of non-climacteric behaviour and enrichment of carotenoids.</title>
        <authorList>
            <person name="Wang J."/>
        </authorList>
    </citation>
    <scope>NUCLEOTIDE SEQUENCE</scope>
    <source>
        <tissue evidence="1">Leaf</tissue>
    </source>
</reference>
<protein>
    <submittedName>
        <fullName evidence="1">Uncharacterized protein</fullName>
    </submittedName>
</protein>
<sequence length="277" mass="31080">MSKASHWSVSVVPAVLPSFPRLEIPPVERIFLWDHGVSASPRIINSSASGSPAHCGTLQRALPSAVVRFRRYAGYIPFFDSGIPADCHAYSHNGKARFSWYVARVPKINSLWMFSCANKNLRVLFRKLFSNDQHVASRLARAIGRHFYGAYTAHKRALYMVVGYCTVQQHHLVHHKSLGPLDNQCSHITNQIGAKYHEHSLRASFLPKPKIVELHPEEYESKKNLSGLTNCCQDGVPRNTSKKINSEATLQIAASQESICSLKYQTKCSCSRDYIKG</sequence>
<keyword evidence="2" id="KW-1185">Reference proteome</keyword>
<dbReference type="Proteomes" id="UP001055439">
    <property type="component" value="Chromosome 3"/>
</dbReference>
<dbReference type="AlphaFoldDB" id="A0A9E7FC09"/>
<name>A0A9E7FC09_9LILI</name>
<gene>
    <name evidence="1" type="ORF">MUK42_01656</name>
</gene>
<dbReference type="EMBL" id="CP097505">
    <property type="protein sequence ID" value="URD93544.1"/>
    <property type="molecule type" value="Genomic_DNA"/>
</dbReference>
<evidence type="ECO:0000313" key="2">
    <source>
        <dbReference type="Proteomes" id="UP001055439"/>
    </source>
</evidence>
<proteinExistence type="predicted"/>
<organism evidence="1 2">
    <name type="scientific">Musa troglodytarum</name>
    <name type="common">fe'i banana</name>
    <dbReference type="NCBI Taxonomy" id="320322"/>
    <lineage>
        <taxon>Eukaryota</taxon>
        <taxon>Viridiplantae</taxon>
        <taxon>Streptophyta</taxon>
        <taxon>Embryophyta</taxon>
        <taxon>Tracheophyta</taxon>
        <taxon>Spermatophyta</taxon>
        <taxon>Magnoliopsida</taxon>
        <taxon>Liliopsida</taxon>
        <taxon>Zingiberales</taxon>
        <taxon>Musaceae</taxon>
        <taxon>Musa</taxon>
    </lineage>
</organism>